<name>A0A0A8Z9W1_ARUDO</name>
<reference evidence="1" key="1">
    <citation type="submission" date="2014-09" db="EMBL/GenBank/DDBJ databases">
        <authorList>
            <person name="Magalhaes I.L.F."/>
            <person name="Oliveira U."/>
            <person name="Santos F.R."/>
            <person name="Vidigal T.H.D.A."/>
            <person name="Brescovit A.D."/>
            <person name="Santos A.J."/>
        </authorList>
    </citation>
    <scope>NUCLEOTIDE SEQUENCE</scope>
    <source>
        <tissue evidence="1">Shoot tissue taken approximately 20 cm above the soil surface</tissue>
    </source>
</reference>
<dbReference type="AlphaFoldDB" id="A0A0A8Z9W1"/>
<dbReference type="EMBL" id="GBRH01266273">
    <property type="protein sequence ID" value="JAD31622.1"/>
    <property type="molecule type" value="Transcribed_RNA"/>
</dbReference>
<accession>A0A0A8Z9W1</accession>
<organism evidence="1">
    <name type="scientific">Arundo donax</name>
    <name type="common">Giant reed</name>
    <name type="synonym">Donax arundinaceus</name>
    <dbReference type="NCBI Taxonomy" id="35708"/>
    <lineage>
        <taxon>Eukaryota</taxon>
        <taxon>Viridiplantae</taxon>
        <taxon>Streptophyta</taxon>
        <taxon>Embryophyta</taxon>
        <taxon>Tracheophyta</taxon>
        <taxon>Spermatophyta</taxon>
        <taxon>Magnoliopsida</taxon>
        <taxon>Liliopsida</taxon>
        <taxon>Poales</taxon>
        <taxon>Poaceae</taxon>
        <taxon>PACMAD clade</taxon>
        <taxon>Arundinoideae</taxon>
        <taxon>Arundineae</taxon>
        <taxon>Arundo</taxon>
    </lineage>
</organism>
<evidence type="ECO:0000313" key="1">
    <source>
        <dbReference type="EMBL" id="JAD31622.1"/>
    </source>
</evidence>
<proteinExistence type="predicted"/>
<sequence length="142" mass="16117">MVSLFIYADMLSAFLGPPPRALFFSSNFNALHDKTSLPLAPLYLHEADGHLTIVTSLVVELTHLQLHPIVSSFLREQYIGSRRRYTAVSSPKPCSDGWHHDWSIILRYFLFHIPIAVEANLAGQRIFSNANRCLLVRKIESI</sequence>
<reference evidence="1" key="2">
    <citation type="journal article" date="2015" name="Data Brief">
        <title>Shoot transcriptome of the giant reed, Arundo donax.</title>
        <authorList>
            <person name="Barrero R.A."/>
            <person name="Guerrero F.D."/>
            <person name="Moolhuijzen P."/>
            <person name="Goolsby J.A."/>
            <person name="Tidwell J."/>
            <person name="Bellgard S.E."/>
            <person name="Bellgard M.I."/>
        </authorList>
    </citation>
    <scope>NUCLEOTIDE SEQUENCE</scope>
    <source>
        <tissue evidence="1">Shoot tissue taken approximately 20 cm above the soil surface</tissue>
    </source>
</reference>
<protein>
    <submittedName>
        <fullName evidence="1">Uncharacterized protein</fullName>
    </submittedName>
</protein>